<keyword evidence="3" id="KW-1185">Reference proteome</keyword>
<dbReference type="KEGG" id="spsw:Sps_04742"/>
<evidence type="ECO:0000256" key="1">
    <source>
        <dbReference type="SAM" id="MobiDB-lite"/>
    </source>
</evidence>
<accession>A0A1S6HW92</accession>
<sequence>MRRPTSTPSNKETNAFINAAEEGEQLKRGRPKSGVKTKAVTISCTKDDLKAMDDVIELALNVKDPDGKRIKISQSESVRLGFEAVKIISKESPEMFQALLDMVKTGR</sequence>
<dbReference type="Proteomes" id="UP000189545">
    <property type="component" value="Chromosome"/>
</dbReference>
<evidence type="ECO:0000313" key="3">
    <source>
        <dbReference type="Proteomes" id="UP000189545"/>
    </source>
</evidence>
<feature type="compositionally biased region" description="Polar residues" evidence="1">
    <location>
        <begin position="1"/>
        <end position="16"/>
    </location>
</feature>
<dbReference type="EMBL" id="CP014782">
    <property type="protein sequence ID" value="AQS39825.1"/>
    <property type="molecule type" value="Genomic_DNA"/>
</dbReference>
<evidence type="ECO:0000313" key="2">
    <source>
        <dbReference type="EMBL" id="AQS39825.1"/>
    </source>
</evidence>
<gene>
    <name evidence="2" type="ORF">Sps_04742</name>
</gene>
<protein>
    <submittedName>
        <fullName evidence="2">Uncharacterized protein</fullName>
    </submittedName>
</protein>
<name>A0A1S6HW92_9GAMM</name>
<organism evidence="2 3">
    <name type="scientific">Shewanella psychrophila</name>
    <dbReference type="NCBI Taxonomy" id="225848"/>
    <lineage>
        <taxon>Bacteria</taxon>
        <taxon>Pseudomonadati</taxon>
        <taxon>Pseudomonadota</taxon>
        <taxon>Gammaproteobacteria</taxon>
        <taxon>Alteromonadales</taxon>
        <taxon>Shewanellaceae</taxon>
        <taxon>Shewanella</taxon>
    </lineage>
</organism>
<dbReference type="RefSeq" id="WP_077754693.1">
    <property type="nucleotide sequence ID" value="NZ_CP014782.1"/>
</dbReference>
<feature type="region of interest" description="Disordered" evidence="1">
    <location>
        <begin position="1"/>
        <end position="34"/>
    </location>
</feature>
<reference evidence="2 3" key="1">
    <citation type="submission" date="2016-03" db="EMBL/GenBank/DDBJ databases">
        <title>Complete genome sequence of Shewanella psychrophila WP2, a deep sea bacterium isolated from west Pacific sediment.</title>
        <authorList>
            <person name="Xu G."/>
            <person name="Jian H."/>
        </authorList>
    </citation>
    <scope>NUCLEOTIDE SEQUENCE [LARGE SCALE GENOMIC DNA]</scope>
    <source>
        <strain evidence="2 3">WP2</strain>
    </source>
</reference>
<proteinExistence type="predicted"/>
<dbReference type="AlphaFoldDB" id="A0A1S6HW92"/>